<accession>A0AAV4WAC0</accession>
<reference evidence="1 2" key="1">
    <citation type="submission" date="2021-06" db="EMBL/GenBank/DDBJ databases">
        <title>Caerostris extrusa draft genome.</title>
        <authorList>
            <person name="Kono N."/>
            <person name="Arakawa K."/>
        </authorList>
    </citation>
    <scope>NUCLEOTIDE SEQUENCE [LARGE SCALE GENOMIC DNA]</scope>
</reference>
<evidence type="ECO:0000313" key="1">
    <source>
        <dbReference type="EMBL" id="GIY78839.1"/>
    </source>
</evidence>
<name>A0AAV4WAC0_CAEEX</name>
<protein>
    <submittedName>
        <fullName evidence="1">Uncharacterized protein</fullName>
    </submittedName>
</protein>
<evidence type="ECO:0000313" key="2">
    <source>
        <dbReference type="Proteomes" id="UP001054945"/>
    </source>
</evidence>
<keyword evidence="2" id="KW-1185">Reference proteome</keyword>
<sequence>MDQIYNDGYHVSVFEGRVLDLKSFTSSHVESLMYTPAMNMMYDVNWKDVRFCLKRQRRRCEDTVLDTKSIHGKPS</sequence>
<dbReference type="EMBL" id="BPLR01015808">
    <property type="protein sequence ID" value="GIY78839.1"/>
    <property type="molecule type" value="Genomic_DNA"/>
</dbReference>
<organism evidence="1 2">
    <name type="scientific">Caerostris extrusa</name>
    <name type="common">Bark spider</name>
    <name type="synonym">Caerostris bankana</name>
    <dbReference type="NCBI Taxonomy" id="172846"/>
    <lineage>
        <taxon>Eukaryota</taxon>
        <taxon>Metazoa</taxon>
        <taxon>Ecdysozoa</taxon>
        <taxon>Arthropoda</taxon>
        <taxon>Chelicerata</taxon>
        <taxon>Arachnida</taxon>
        <taxon>Araneae</taxon>
        <taxon>Araneomorphae</taxon>
        <taxon>Entelegynae</taxon>
        <taxon>Araneoidea</taxon>
        <taxon>Araneidae</taxon>
        <taxon>Caerostris</taxon>
    </lineage>
</organism>
<dbReference type="AlphaFoldDB" id="A0AAV4WAC0"/>
<dbReference type="Proteomes" id="UP001054945">
    <property type="component" value="Unassembled WGS sequence"/>
</dbReference>
<proteinExistence type="predicted"/>
<gene>
    <name evidence="1" type="ORF">CEXT_387811</name>
</gene>
<comment type="caution">
    <text evidence="1">The sequence shown here is derived from an EMBL/GenBank/DDBJ whole genome shotgun (WGS) entry which is preliminary data.</text>
</comment>